<dbReference type="eggNOG" id="ENOG502ZEN1">
    <property type="taxonomic scope" value="Bacteria"/>
</dbReference>
<accession>A0A078LNQ0</accession>
<dbReference type="Pfam" id="PF13511">
    <property type="entry name" value="DUF4124"/>
    <property type="match status" value="1"/>
</dbReference>
<reference evidence="4 5" key="1">
    <citation type="submission" date="2014-07" db="EMBL/GenBank/DDBJ databases">
        <authorList>
            <person name="Urmite Genomes Urmite Genomes"/>
        </authorList>
    </citation>
    <scope>NUCLEOTIDE SEQUENCE [LARGE SCALE GENOMIC DNA]</scope>
    <source>
        <strain evidence="4 5">20_BN</strain>
    </source>
</reference>
<dbReference type="Proteomes" id="UP000053902">
    <property type="component" value="Unassembled WGS sequence"/>
</dbReference>
<evidence type="ECO:0000313" key="5">
    <source>
        <dbReference type="Proteomes" id="UP000053902"/>
    </source>
</evidence>
<keyword evidence="2" id="KW-0732">Signal</keyword>
<feature type="region of interest" description="Disordered" evidence="1">
    <location>
        <begin position="38"/>
        <end position="104"/>
    </location>
</feature>
<evidence type="ECO:0000256" key="2">
    <source>
        <dbReference type="SAM" id="SignalP"/>
    </source>
</evidence>
<evidence type="ECO:0000256" key="1">
    <source>
        <dbReference type="SAM" id="MobiDB-lite"/>
    </source>
</evidence>
<dbReference type="HOGENOM" id="CLU_139777_0_0_6"/>
<organism evidence="4 5">
    <name type="scientific">Pseudomonas saudiphocaensis</name>
    <dbReference type="NCBI Taxonomy" id="1499686"/>
    <lineage>
        <taxon>Bacteria</taxon>
        <taxon>Pseudomonadati</taxon>
        <taxon>Pseudomonadota</taxon>
        <taxon>Gammaproteobacteria</taxon>
        <taxon>Pseudomonadales</taxon>
        <taxon>Pseudomonadaceae</taxon>
        <taxon>Pseudomonas</taxon>
    </lineage>
</organism>
<gene>
    <name evidence="4" type="ORF">BN1079_00238</name>
</gene>
<dbReference type="OrthoDB" id="7031901at2"/>
<evidence type="ECO:0000313" key="4">
    <source>
        <dbReference type="EMBL" id="CDZ92960.1"/>
    </source>
</evidence>
<feature type="domain" description="DUF4124" evidence="3">
    <location>
        <begin position="11"/>
        <end position="65"/>
    </location>
</feature>
<dbReference type="InterPro" id="IPR025392">
    <property type="entry name" value="DUF4124"/>
</dbReference>
<keyword evidence="5" id="KW-1185">Reference proteome</keyword>
<proteinExistence type="predicted"/>
<dbReference type="AlphaFoldDB" id="A0A078LNQ0"/>
<feature type="compositionally biased region" description="Polar residues" evidence="1">
    <location>
        <begin position="38"/>
        <end position="59"/>
    </location>
</feature>
<name>A0A078LNQ0_9PSED</name>
<dbReference type="RefSeq" id="WP_037021712.1">
    <property type="nucleotide sequence ID" value="NZ_CCSF01000001.1"/>
</dbReference>
<feature type="compositionally biased region" description="Basic and acidic residues" evidence="1">
    <location>
        <begin position="71"/>
        <end position="80"/>
    </location>
</feature>
<protein>
    <recommendedName>
        <fullName evidence="3">DUF4124 domain-containing protein</fullName>
    </recommendedName>
</protein>
<feature type="signal peptide" evidence="2">
    <location>
        <begin position="1"/>
        <end position="21"/>
    </location>
</feature>
<dbReference type="EMBL" id="CCSF01000001">
    <property type="protein sequence ID" value="CDZ92960.1"/>
    <property type="molecule type" value="Genomic_DNA"/>
</dbReference>
<feature type="chain" id="PRO_5043118394" description="DUF4124 domain-containing protein" evidence="2">
    <location>
        <begin position="22"/>
        <end position="163"/>
    </location>
</feature>
<sequence length="163" mass="17690">MRTLLASSCCALLLSAPPALATSIYRCVDETGHLTFTRQGCPPQQTTERQQAFNPTPGSSKPVPMAKAPKQRPESKKKQEQTLTVVGEPDDGCGNRITGSARRNAMINRQSLPGMTRADIESTFGKPDSITSRNGQTQYRYTASKGRTHSISFDESGCVVGKR</sequence>
<evidence type="ECO:0000259" key="3">
    <source>
        <dbReference type="Pfam" id="PF13511"/>
    </source>
</evidence>